<dbReference type="PANTHER" id="PTHR31635:SF196">
    <property type="entry name" value="REVERSE TRANSCRIPTASE DOMAIN-CONTAINING PROTEIN-RELATED"/>
    <property type="match status" value="1"/>
</dbReference>
<evidence type="ECO:0000313" key="2">
    <source>
        <dbReference type="EMBL" id="NYT28766.1"/>
    </source>
</evidence>
<reference evidence="2 3" key="1">
    <citation type="submission" date="2020-05" db="EMBL/GenBank/DDBJ databases">
        <title>Horizontal transmission and recombination maintain forever young bacterial symbiont genomes.</title>
        <authorList>
            <person name="Russell S.L."/>
            <person name="Pepper-Tunick E."/>
            <person name="Svedberg J."/>
            <person name="Byrne A."/>
            <person name="Ruelas Castillo J."/>
            <person name="Vollmers C."/>
            <person name="Beinart R.A."/>
            <person name="Corbett-Detig R."/>
        </authorList>
    </citation>
    <scope>NUCLEOTIDE SEQUENCE [LARGE SCALE GENOMIC DNA]</scope>
    <source>
        <strain evidence="2">455</strain>
    </source>
</reference>
<evidence type="ECO:0000259" key="1">
    <source>
        <dbReference type="Pfam" id="PF00078"/>
    </source>
</evidence>
<dbReference type="EMBL" id="JACCHT010000024">
    <property type="protein sequence ID" value="NYT28766.1"/>
    <property type="molecule type" value="Genomic_DNA"/>
</dbReference>
<protein>
    <submittedName>
        <fullName evidence="2">Reverse transcriptase family protein</fullName>
    </submittedName>
</protein>
<dbReference type="Pfam" id="PF00078">
    <property type="entry name" value="RVT_1"/>
    <property type="match status" value="1"/>
</dbReference>
<dbReference type="InterPro" id="IPR000477">
    <property type="entry name" value="RT_dom"/>
</dbReference>
<proteinExistence type="predicted"/>
<dbReference type="CDD" id="cd01650">
    <property type="entry name" value="RT_nLTR_like"/>
    <property type="match status" value="1"/>
</dbReference>
<dbReference type="SUPFAM" id="SSF56672">
    <property type="entry name" value="DNA/RNA polymerases"/>
    <property type="match status" value="1"/>
</dbReference>
<gene>
    <name evidence="2" type="ORF">H0A76_13530</name>
</gene>
<evidence type="ECO:0000313" key="3">
    <source>
        <dbReference type="Proteomes" id="UP000568751"/>
    </source>
</evidence>
<comment type="caution">
    <text evidence="2">The sequence shown here is derived from an EMBL/GenBank/DDBJ whole genome shotgun (WGS) entry which is preliminary data.</text>
</comment>
<keyword evidence="2" id="KW-0548">Nucleotidyltransferase</keyword>
<keyword evidence="2" id="KW-0808">Transferase</keyword>
<dbReference type="InterPro" id="IPR043502">
    <property type="entry name" value="DNA/RNA_pol_sf"/>
</dbReference>
<accession>A0A853F5J0</accession>
<dbReference type="Proteomes" id="UP000568751">
    <property type="component" value="Unassembled WGS sequence"/>
</dbReference>
<dbReference type="GO" id="GO:0003964">
    <property type="term" value="F:RNA-directed DNA polymerase activity"/>
    <property type="evidence" value="ECO:0007669"/>
    <property type="project" value="UniProtKB-KW"/>
</dbReference>
<dbReference type="PANTHER" id="PTHR31635">
    <property type="entry name" value="REVERSE TRANSCRIPTASE DOMAIN-CONTAINING PROTEIN-RELATED"/>
    <property type="match status" value="1"/>
</dbReference>
<keyword evidence="2" id="KW-0695">RNA-directed DNA polymerase</keyword>
<sequence>MKNNKSPGSDGFTSEFLKFFWKDLKVFVIGSLNYGYSLGSLSVTQKQGIITCLPKGDKSRHFLKNWRPISLLNTVYKIGSGVIANRIKKVLPTLINNDQTGFIAGRYIGENIRLLFDIMEYAEENDIPGLFLLIDFEKAFDSISWNFLNNI</sequence>
<name>A0A853F5J0_9GAMM</name>
<dbReference type="AlphaFoldDB" id="A0A853F5J0"/>
<organism evidence="2 3">
    <name type="scientific">Candidatus Thiodubiliella endoseptemdiera</name>
    <dbReference type="NCBI Taxonomy" id="2738886"/>
    <lineage>
        <taxon>Bacteria</taxon>
        <taxon>Pseudomonadati</taxon>
        <taxon>Pseudomonadota</taxon>
        <taxon>Gammaproteobacteria</taxon>
        <taxon>Candidatus Pseudothioglobaceae</taxon>
        <taxon>Candidatus Thiodubiliella</taxon>
    </lineage>
</organism>
<feature type="domain" description="Reverse transcriptase" evidence="1">
    <location>
        <begin position="54"/>
        <end position="148"/>
    </location>
</feature>